<accession>A0A1S4EHS9</accession>
<protein>
    <submittedName>
        <fullName evidence="7">Uncharacterized protein LOC103514461</fullName>
    </submittedName>
</protein>
<evidence type="ECO:0000313" key="6">
    <source>
        <dbReference type="Proteomes" id="UP000079169"/>
    </source>
</evidence>
<proteinExistence type="predicted"/>
<reference evidence="7" key="1">
    <citation type="submission" date="2025-08" db="UniProtKB">
        <authorList>
            <consortium name="RefSeq"/>
        </authorList>
    </citation>
    <scope>IDENTIFICATION</scope>
</reference>
<feature type="compositionally biased region" description="Low complexity" evidence="5">
    <location>
        <begin position="774"/>
        <end position="785"/>
    </location>
</feature>
<dbReference type="Pfam" id="PF20926">
    <property type="entry name" value="Htt_N-HEAT_1"/>
    <property type="match status" value="1"/>
</dbReference>
<feature type="compositionally biased region" description="Basic and acidic residues" evidence="5">
    <location>
        <begin position="712"/>
        <end position="722"/>
    </location>
</feature>
<dbReference type="KEGG" id="dci:103514461"/>
<feature type="compositionally biased region" description="Basic and acidic residues" evidence="5">
    <location>
        <begin position="1238"/>
        <end position="1252"/>
    </location>
</feature>
<name>A0A1S4EHS9_DIACI</name>
<evidence type="ECO:0000256" key="2">
    <source>
        <dbReference type="ARBA" id="ARBA00004496"/>
    </source>
</evidence>
<feature type="region of interest" description="Disordered" evidence="5">
    <location>
        <begin position="1807"/>
        <end position="1840"/>
    </location>
</feature>
<dbReference type="InterPro" id="IPR048411">
    <property type="entry name" value="Htt_N_HEAT_rpt-1"/>
</dbReference>
<keyword evidence="6" id="KW-1185">Reference proteome</keyword>
<feature type="compositionally biased region" description="Polar residues" evidence="5">
    <location>
        <begin position="801"/>
        <end position="811"/>
    </location>
</feature>
<evidence type="ECO:0000256" key="3">
    <source>
        <dbReference type="ARBA" id="ARBA00022490"/>
    </source>
</evidence>
<feature type="compositionally biased region" description="Basic and acidic residues" evidence="5">
    <location>
        <begin position="696"/>
        <end position="706"/>
    </location>
</feature>
<feature type="region of interest" description="Disordered" evidence="5">
    <location>
        <begin position="678"/>
        <end position="812"/>
    </location>
</feature>
<evidence type="ECO:0000256" key="5">
    <source>
        <dbReference type="SAM" id="MobiDB-lite"/>
    </source>
</evidence>
<keyword evidence="4" id="KW-0539">Nucleus</keyword>
<dbReference type="GO" id="GO:0005634">
    <property type="term" value="C:nucleus"/>
    <property type="evidence" value="ECO:0007669"/>
    <property type="project" value="UniProtKB-SubCell"/>
</dbReference>
<feature type="region of interest" description="Disordered" evidence="5">
    <location>
        <begin position="1199"/>
        <end position="1260"/>
    </location>
</feature>
<feature type="compositionally biased region" description="Polar residues" evidence="5">
    <location>
        <begin position="723"/>
        <end position="736"/>
    </location>
</feature>
<dbReference type="Proteomes" id="UP000079169">
    <property type="component" value="Unplaced"/>
</dbReference>
<evidence type="ECO:0000256" key="4">
    <source>
        <dbReference type="ARBA" id="ARBA00023242"/>
    </source>
</evidence>
<dbReference type="SUPFAM" id="SSF48371">
    <property type="entry name" value="ARM repeat"/>
    <property type="match status" value="1"/>
</dbReference>
<dbReference type="STRING" id="121845.A0A1S4EHS9"/>
<dbReference type="Pfam" id="PF12372">
    <property type="entry name" value="Htt_N-HEAT"/>
    <property type="match status" value="4"/>
</dbReference>
<organism evidence="6 7">
    <name type="scientific">Diaphorina citri</name>
    <name type="common">Asian citrus psyllid</name>
    <dbReference type="NCBI Taxonomy" id="121845"/>
    <lineage>
        <taxon>Eukaryota</taxon>
        <taxon>Metazoa</taxon>
        <taxon>Ecdysozoa</taxon>
        <taxon>Arthropoda</taxon>
        <taxon>Hexapoda</taxon>
        <taxon>Insecta</taxon>
        <taxon>Pterygota</taxon>
        <taxon>Neoptera</taxon>
        <taxon>Paraneoptera</taxon>
        <taxon>Hemiptera</taxon>
        <taxon>Sternorrhyncha</taxon>
        <taxon>Psylloidea</taxon>
        <taxon>Psyllidae</taxon>
        <taxon>Diaphorininae</taxon>
        <taxon>Diaphorina</taxon>
    </lineage>
</organism>
<comment type="subcellular location">
    <subcellularLocation>
        <location evidence="2">Cytoplasm</location>
    </subcellularLocation>
    <subcellularLocation>
        <location evidence="1">Nucleus</location>
    </subcellularLocation>
</comment>
<gene>
    <name evidence="7" type="primary">LOC103514461</name>
</gene>
<evidence type="ECO:0000313" key="7">
    <source>
        <dbReference type="RefSeq" id="XP_017301718.2"/>
    </source>
</evidence>
<dbReference type="InterPro" id="IPR028426">
    <property type="entry name" value="Huntingtin_fam"/>
</dbReference>
<dbReference type="GeneID" id="103514461"/>
<keyword evidence="3" id="KW-0963">Cytoplasm</keyword>
<dbReference type="RefSeq" id="XP_017301718.2">
    <property type="nucleotide sequence ID" value="XM_017446229.2"/>
</dbReference>
<dbReference type="PANTHER" id="PTHR10170">
    <property type="entry name" value="HUNTINGTON DISEASE PROTEIN"/>
    <property type="match status" value="1"/>
</dbReference>
<dbReference type="PaxDb" id="121845-A0A1S4EHS9"/>
<dbReference type="GO" id="GO:0005737">
    <property type="term" value="C:cytoplasm"/>
    <property type="evidence" value="ECO:0007669"/>
    <property type="project" value="UniProtKB-SubCell"/>
</dbReference>
<feature type="region of interest" description="Disordered" evidence="5">
    <location>
        <begin position="274"/>
        <end position="320"/>
    </location>
</feature>
<dbReference type="PANTHER" id="PTHR10170:SF10">
    <property type="entry name" value="HUNTINGTIN"/>
    <property type="match status" value="1"/>
</dbReference>
<evidence type="ECO:0000256" key="1">
    <source>
        <dbReference type="ARBA" id="ARBA00004123"/>
    </source>
</evidence>
<feature type="compositionally biased region" description="Basic and acidic residues" evidence="5">
    <location>
        <begin position="1199"/>
        <end position="1213"/>
    </location>
</feature>
<sequence>MSSLIPILINISARSEDSIVETLASSIPKIFKNLAYYATDSEIKLLTQKFLKKLSSPHTVHRRCAVQCVIGVCVNSKKPDVFLQYVLSSVLESILPPPPPRSSDTALHSLLGGVHCISQILSQYRPGTRPAESTHPAGRGSQPRTLETDTLLRVLELCLHLQSLYARNITVVMFSLECLAELFQIEQIPEGFLLALTRSNAFVTSRIGSGGPAGRGGSLNSFSRSQMSIASSSIRNLTLDEDSILSEDILSPSKSLGGDLGSRQTVESWIQTAFGSQDVSGQDDDTPSISTDPGSERKSPPPSPPASTVDSEPPQPSQIHNIGSLLDKDSVALLYCVRYLVTSYLLSHSSTRVGVQTVCLEVLTHMLRLSPELALASVDKDGEAFDGSRRILDVLISFTSHSDPQVRGLCNVLIAHLVQAVLTSAIDLALFDLNQYIGFFVKGILDESATCSRLTLSALRHCLPPLLRSHSSLTFPLLQTLLDSARPDTYWLNQIKLIELFSSLPYETLAPRYQERVLADVILAVMASEDGRIRGALVENVAGLVSAVYPPSASTGGLVGGRNFLRGERRDSRRGSFGSGLVGEGKCWCGERSHSPRRSGCLGDEVCLHFYESVDGCHDNETCLHVCENEVDTLGGCLGNTADCLGDETSSHVNTSDCFVKEEEKVLNEMCNVIDETDSRQKDGLSDGHTLNSQESHSKELVHQGDPKSSTHSKDTTKDSRTEQFNTSDNISNSKILIQDLGEDSPAKDQDESGNSDLVGKSATSNVSEMETCDSSNRNDQRSSNIDVGETSLDSQGAKINDSNSGANDLQSKVVVSEMLGDTNRVSEMLGDTNRVSEMLGDTNRVSERSGETKNLGELKSKVSSAKTRCSHYIDYQKLNYLCSRDLNNFKCLDKRLSRLWEGIKLELFLDMFHRILTNEVRLDNTIPNVHLINSCVDLLNKLTEIYPIETYRDVWLQSKYSGSAGFVPLLTKCLFANPNNLDLTTHSAIVTLLVRLLVELEVEKQLSLNVLTHHLVKTLSIVSNIISESTKIRTNTLKKNLEKISPIKNFTKDRIQMSPKSLHLPVTSFLAQPILSHVNLSGDILSPLREEELAPAQVAPLNEELYSKLYDTVANAYNSHRDNLKFDTDFAGFLVNLLENLSLLMGLLSISQTKLIVNELSSSLSVVLNLEPCATVKCVYYIMKSVFRCEPDRDTQELHKGAEKARNDKETPDLENAPPVPVSPFDIFEPATSNDTSESRYKPKSISETRPEGFTSESMKTPYLKDRNKRSHCRNCRNDSFYENCIVGPLDRIRMVIENLKIETIDNEQSFHKSKRCLADDSNDFKSRYIIKKSKQVKALPDVSSVTQYLRLFEPCIVPLFKHYSSTADVSLQVYILKLLTYIIHLGFNYYNIDPELAFVQILIKQFDLFEHGYVKGSHTVIPSIVKFLLTLCLFGVEKSKANVNSLNDKGRPKEAKLGSGSSLASSKVQDDTVISINKIIHICDELYASGQNLQEHCIPGLKHVVKYIFIQANAPKVDTSKVVKRDTLVTSRSGTIHGMDKDLELDTQQEVLFINLLKLVHYHEVIHMVNQILPETPGDVYNRRSSNVYATIIRHIELGTLTFASFTHIQNVLSLFHTMSPHVVEVDTLLGLLFKLTDFNEENILTRLPNTIVLLVTLFRIYSLEEIFDSVVRNKFTSFSLDWNTELDPLHVSITLDAACVDPVVEIAKLLLYLLYQTVSSYALTSRSPFHTELILCLILSYEHLIQKYPLLRSKLVEIVREEKRKRNKFFCDLDRHLANESSAILCVHFARLTALLNEKGGINQKPSECDSHSTEQLANNGEPFEKTKSNVIPNKSSNRKTTDSIFLTRDLPDREFSNEHYKDLLHLLVSLQINEHSAKKSSNPESRLQSLLPKDNSEGHCKSISKGNDKFQSVLANDIVKSRFLQLVYLQDELPVHNFLMKYVKADVGVCRQILEQVNDTDINELVSNLNNHFVPAFSRFLLTYFNLSVFAEQLLVFVGKFFLSINLDLGLHDVIFVLLTKCSQSVLASKKCHTLTSVELNRVLNALFRIHSQGEMTFEMSTCVGNLIRTLLEIRTKFFSKSPRHSVSPEHMKSVDTDQWFLHNVKTLFHIPRVGETDPTNTETSSGQLLEETFSNSSEAWENPSHFADANIGKLLKKLSETDIISVVNHENFNIKLLTALVNEGKYALMKDNDGRLLEIAAGKLFSCLKEFLNHMPDVKQLYHPVHRFPTEQEMKYSDGLDSLFLQYDTYRTCEIFLDIVQEYFQTIDDLDVYFERHNENQANKSPNVRRSITVQDIEQETLPSGDSNNKVKGINPREVLNKLAQLNKQNSNEMYKFSLVLFSLLSYLIKHRDLFNHDTKLTRIVNKIISTNNTLMSKFSFIFNILVKEDEMHLINIINAIYHTVLCYKENAFTIVKHGNLKLSNRDSVAALYQLNTILQLIMRESELEISNTETETPGVTAEPLNITELFNLTLTLCKCDTLYTYARIPLHLWDYTDPVEHLNELSLALLPTEMLLNVGNLNDFVLRLKYVGWHSRLHFEQTWVILLTIITEISNTSELEDDLIEDRSALYTLTIHGITELLIQTQLVEPGNRKLEQATKQYQSAFTHLNQYRGEYVHSPRNNRKVVSDISNEIGTKVNNILFNLNQVTKVPFSNTNVNYEYSHHVYNVNQLSYNYLHNALLDNEMNKDYLNEDDNLGEVRNKEYISHMKKIKLINLDIQSCLHLLIDIYSQLLSNTSLKADIVDSTLILSDLFDNYQHYFPRLLR</sequence>
<dbReference type="InterPro" id="IPR016024">
    <property type="entry name" value="ARM-type_fold"/>
</dbReference>
<dbReference type="InterPro" id="IPR024613">
    <property type="entry name" value="Huntingtin_N_HEAT_rpt-2"/>
</dbReference>